<reference evidence="1" key="2">
    <citation type="submission" date="2021-03" db="EMBL/GenBank/DDBJ databases">
        <authorList>
            <person name="Alouane T."/>
            <person name="Langin T."/>
            <person name="Bonhomme L."/>
        </authorList>
    </citation>
    <scope>NUCLEOTIDE SEQUENCE</scope>
    <source>
        <strain evidence="1">MDC_Fg202</strain>
    </source>
</reference>
<evidence type="ECO:0000313" key="2">
    <source>
        <dbReference type="EMBL" id="VIO56576.1"/>
    </source>
</evidence>
<dbReference type="Proteomes" id="UP000746612">
    <property type="component" value="Unassembled WGS sequence"/>
</dbReference>
<evidence type="ECO:0008006" key="4">
    <source>
        <dbReference type="Google" id="ProtNLM"/>
    </source>
</evidence>
<dbReference type="EMBL" id="CAAKMV010000125">
    <property type="protein sequence ID" value="VIO56576.1"/>
    <property type="molecule type" value="Genomic_DNA"/>
</dbReference>
<dbReference type="EMBL" id="CAJPIJ010000108">
    <property type="protein sequence ID" value="CAG1978108.1"/>
    <property type="molecule type" value="Genomic_DNA"/>
</dbReference>
<organism evidence="1 3">
    <name type="scientific">Gibberella zeae</name>
    <name type="common">Wheat head blight fungus</name>
    <name type="synonym">Fusarium graminearum</name>
    <dbReference type="NCBI Taxonomy" id="5518"/>
    <lineage>
        <taxon>Eukaryota</taxon>
        <taxon>Fungi</taxon>
        <taxon>Dikarya</taxon>
        <taxon>Ascomycota</taxon>
        <taxon>Pezizomycotina</taxon>
        <taxon>Sordariomycetes</taxon>
        <taxon>Hypocreomycetidae</taxon>
        <taxon>Hypocreales</taxon>
        <taxon>Nectriaceae</taxon>
        <taxon>Fusarium</taxon>
    </lineage>
</organism>
<dbReference type="OrthoDB" id="5102541at2759"/>
<name>A0A4V6J7U5_GIBZA</name>
<gene>
    <name evidence="2" type="ORF">FUG_LOCUS220814</name>
    <name evidence="1" type="ORF">MDCFG202_LOCUS170729</name>
</gene>
<reference evidence="2" key="1">
    <citation type="submission" date="2019-04" db="EMBL/GenBank/DDBJ databases">
        <authorList>
            <person name="Melise S."/>
            <person name="Noan J."/>
            <person name="Okalmin O."/>
        </authorList>
    </citation>
    <scope>NUCLEOTIDE SEQUENCE</scope>
    <source>
        <strain evidence="2">FN9</strain>
    </source>
</reference>
<proteinExistence type="predicted"/>
<sequence>MDSFSRLPPEIRRNIIVQVESYSTILKLIRASPTMLWQYTTDRHGIAREILKPILALDVAGTILQDALIVAHTCNNDTAAGTGNNLSGLLERDLPDPVAKKDRDMTMKLYRVISFAIC</sequence>
<accession>A0A4V6J7U5</accession>
<evidence type="ECO:0000313" key="3">
    <source>
        <dbReference type="Proteomes" id="UP000746612"/>
    </source>
</evidence>
<dbReference type="AlphaFoldDB" id="A0A4V6J7U5"/>
<evidence type="ECO:0000313" key="1">
    <source>
        <dbReference type="EMBL" id="CAG1978108.1"/>
    </source>
</evidence>
<protein>
    <recommendedName>
        <fullName evidence="4">F-box domain-containing protein</fullName>
    </recommendedName>
</protein>